<accession>A0ABU7UYD3</accession>
<dbReference type="NCBIfam" id="NF007000">
    <property type="entry name" value="PRK09463.1"/>
    <property type="match status" value="1"/>
</dbReference>
<feature type="domain" description="Acyl-CoA dehydrogenase C-terminal bacterial-type" evidence="16">
    <location>
        <begin position="518"/>
        <end position="801"/>
    </location>
</feature>
<dbReference type="SUPFAM" id="SSF56645">
    <property type="entry name" value="Acyl-CoA dehydrogenase NM domain-like"/>
    <property type="match status" value="1"/>
</dbReference>
<dbReference type="Gene3D" id="1.10.540.10">
    <property type="entry name" value="Acyl-CoA dehydrogenase/oxidase, N-terminal domain"/>
    <property type="match status" value="1"/>
</dbReference>
<comment type="catalytic activity">
    <reaction evidence="10">
        <text>a medium-chain 2,3-saturated fatty acyl-CoA + oxidized [electron-transfer flavoprotein] + H(+) = a medium-chain (2E)-enoyl-CoA + reduced [electron-transfer flavoprotein]</text>
        <dbReference type="Rhea" id="RHEA:14477"/>
        <dbReference type="Rhea" id="RHEA-COMP:10685"/>
        <dbReference type="Rhea" id="RHEA-COMP:10686"/>
        <dbReference type="ChEBI" id="CHEBI:15378"/>
        <dbReference type="ChEBI" id="CHEBI:57692"/>
        <dbReference type="ChEBI" id="CHEBI:58307"/>
        <dbReference type="ChEBI" id="CHEBI:83723"/>
        <dbReference type="ChEBI" id="CHEBI:83726"/>
        <dbReference type="EC" id="1.3.8.7"/>
    </reaction>
</comment>
<comment type="pathway">
    <text evidence="2">Lipid metabolism; fatty acid beta-oxidation.</text>
</comment>
<organism evidence="17 18">
    <name type="scientific">Aquilutibacter rugosus</name>
    <dbReference type="NCBI Taxonomy" id="3115820"/>
    <lineage>
        <taxon>Bacteria</taxon>
        <taxon>Pseudomonadati</taxon>
        <taxon>Pseudomonadota</taxon>
        <taxon>Gammaproteobacteria</taxon>
        <taxon>Lysobacterales</taxon>
        <taxon>Lysobacteraceae</taxon>
        <taxon>Aquilutibacter</taxon>
    </lineage>
</organism>
<dbReference type="InterPro" id="IPR046373">
    <property type="entry name" value="Acyl-CoA_Oxase/DH_mid-dom_sf"/>
</dbReference>
<evidence type="ECO:0000256" key="13">
    <source>
        <dbReference type="SAM" id="Phobius"/>
    </source>
</evidence>
<feature type="domain" description="Acyl-CoA dehydrogenase/oxidase C-terminal" evidence="14">
    <location>
        <begin position="364"/>
        <end position="509"/>
    </location>
</feature>
<dbReference type="EMBL" id="JAZHBO010000001">
    <property type="protein sequence ID" value="MEF2155545.1"/>
    <property type="molecule type" value="Genomic_DNA"/>
</dbReference>
<evidence type="ECO:0000256" key="2">
    <source>
        <dbReference type="ARBA" id="ARBA00005005"/>
    </source>
</evidence>
<dbReference type="InterPro" id="IPR015396">
    <property type="entry name" value="FadE_C"/>
</dbReference>
<dbReference type="Proteomes" id="UP001356170">
    <property type="component" value="Unassembled WGS sequence"/>
</dbReference>
<evidence type="ECO:0000313" key="17">
    <source>
        <dbReference type="EMBL" id="MEF2155545.1"/>
    </source>
</evidence>
<proteinExistence type="inferred from homology"/>
<dbReference type="Pfam" id="PF02771">
    <property type="entry name" value="Acyl-CoA_dh_N"/>
    <property type="match status" value="1"/>
</dbReference>
<evidence type="ECO:0000259" key="16">
    <source>
        <dbReference type="Pfam" id="PF09317"/>
    </source>
</evidence>
<dbReference type="CDD" id="cd00567">
    <property type="entry name" value="ACAD"/>
    <property type="match status" value="1"/>
</dbReference>
<dbReference type="Pfam" id="PF00441">
    <property type="entry name" value="Acyl-CoA_dh_1"/>
    <property type="match status" value="1"/>
</dbReference>
<dbReference type="Gene3D" id="1.20.140.10">
    <property type="entry name" value="Butyryl-CoA Dehydrogenase, subunit A, domain 3"/>
    <property type="match status" value="1"/>
</dbReference>
<evidence type="ECO:0000256" key="8">
    <source>
        <dbReference type="ARBA" id="ARBA00022827"/>
    </source>
</evidence>
<keyword evidence="13" id="KW-1133">Transmembrane helix</keyword>
<comment type="catalytic activity">
    <reaction evidence="11">
        <text>a long-chain 2,3-saturated fatty acyl-CoA + oxidized [electron-transfer flavoprotein] + H(+) = a long-chain (2E)-enoyl-CoA + reduced [electron-transfer flavoprotein]</text>
        <dbReference type="Rhea" id="RHEA:17721"/>
        <dbReference type="Rhea" id="RHEA-COMP:10685"/>
        <dbReference type="Rhea" id="RHEA-COMP:10686"/>
        <dbReference type="ChEBI" id="CHEBI:15378"/>
        <dbReference type="ChEBI" id="CHEBI:57692"/>
        <dbReference type="ChEBI" id="CHEBI:58307"/>
        <dbReference type="ChEBI" id="CHEBI:83721"/>
        <dbReference type="ChEBI" id="CHEBI:83727"/>
        <dbReference type="EC" id="1.3.8.8"/>
    </reaction>
</comment>
<sequence length="844" mass="91995">MSVVYPLLVALLVTGLAAYMRWRLPVYFIALLGALALTWVLGGHVATTLTLLVIGALAAVVLLVAPLRKSIISAPALRIFAKILPPLSETERVALEAGTVGFEGELFSGRPNWDMLFAQPKPELTADEQAFLDGPVEDVCRMTNDWEITHIRADLSPEIWDYIKRNKFFGMIVPKEYGGLSFTALANHKVIQKLASVSSVLSSTVGVPNSLGPAELLMHYGTKEQKDYYLPRLADGREVPCFGLTGPWAGSDATSIPDYGVVTRGEWNGEQVLGVKLTFDKRYITLAPVSTLIGLAFRMYDPDGLLGQTKDIGITLALVPRDTAGVDIGRRHFPLNSPFQNGPIHGREVFVPLSQLIGGPEFAGKGWQMLVECLSIGRSITLPSTASGGAKLAAVVTGSYARIRKQFGLSIGRFEGVEEALGRIAGHAYTISALAEASAAAVTRGELPAVPSTISKYHCTEMARQVGQDAMDIHGGKGIILGPRNYLGRAWQAAPIAITVEGANIMTRTLMIFGQGAILCHPWVLKEMKATQITDPRERLDTFDAALFGHIGMAISNAVRSFWMALTGSRFGAAPGDAYTRRYFRRLNRYSAALALVADSSMSLLGGKLKFKENLSGRLGDVLSHLYIASAVLKRFHDEGTPEADKPLLAWSFHNSCFEIEKAMSNALRNFPVRWAGYLLWILVFPLGRRAQYPSDRLSHKAASLLMTPNESRERMSRGVHTAPHANNPAGRIISYLEAVVLAEPVERKFVKALKNSDIEALDFAAQLDEGVREGWITDEERDLLRALREMTIDTIAVDDFDTEELRSAGYARFAALNSQAAANDSNPMLSSPATDTDIGRNIA</sequence>
<feature type="transmembrane region" description="Helical" evidence="13">
    <location>
        <begin position="27"/>
        <end position="42"/>
    </location>
</feature>
<comment type="similarity">
    <text evidence="3">Belongs to the acyl-CoA dehydrogenase family.</text>
</comment>
<evidence type="ECO:0000256" key="3">
    <source>
        <dbReference type="ARBA" id="ARBA00009347"/>
    </source>
</evidence>
<comment type="cofactor">
    <cofactor evidence="1">
        <name>FAD</name>
        <dbReference type="ChEBI" id="CHEBI:57692"/>
    </cofactor>
</comment>
<feature type="transmembrane region" description="Helical" evidence="13">
    <location>
        <begin position="49"/>
        <end position="67"/>
    </location>
</feature>
<feature type="region of interest" description="Disordered" evidence="12">
    <location>
        <begin position="824"/>
        <end position="844"/>
    </location>
</feature>
<dbReference type="EC" id="1.3.8.7" evidence="4"/>
<dbReference type="NCBIfam" id="NF009586">
    <property type="entry name" value="PRK13026.1"/>
    <property type="match status" value="1"/>
</dbReference>
<evidence type="ECO:0000259" key="15">
    <source>
        <dbReference type="Pfam" id="PF02771"/>
    </source>
</evidence>
<dbReference type="InterPro" id="IPR009100">
    <property type="entry name" value="AcylCoA_DH/oxidase_NM_dom_sf"/>
</dbReference>
<evidence type="ECO:0000256" key="6">
    <source>
        <dbReference type="ARBA" id="ARBA00020144"/>
    </source>
</evidence>
<dbReference type="InterPro" id="IPR050741">
    <property type="entry name" value="Acyl-CoA_dehydrogenase"/>
</dbReference>
<reference evidence="17 18" key="1">
    <citation type="submission" date="2024-01" db="EMBL/GenBank/DDBJ databases">
        <title>Novel species of the genus Luteimonas isolated from rivers.</title>
        <authorList>
            <person name="Lu H."/>
        </authorList>
    </citation>
    <scope>NUCLEOTIDE SEQUENCE [LARGE SCALE GENOMIC DNA]</scope>
    <source>
        <strain evidence="17 18">FXH3W</strain>
    </source>
</reference>
<evidence type="ECO:0000313" key="18">
    <source>
        <dbReference type="Proteomes" id="UP001356170"/>
    </source>
</evidence>
<protein>
    <recommendedName>
        <fullName evidence="6">Acyl-coenzyme A dehydrogenase</fullName>
        <ecNumber evidence="4">1.3.8.7</ecNumber>
        <ecNumber evidence="5">1.3.8.8</ecNumber>
    </recommendedName>
</protein>
<dbReference type="InterPro" id="IPR013786">
    <property type="entry name" value="AcylCoA_DH/ox_N"/>
</dbReference>
<feature type="compositionally biased region" description="Polar residues" evidence="12">
    <location>
        <begin position="824"/>
        <end position="835"/>
    </location>
</feature>
<dbReference type="RefSeq" id="WP_331703564.1">
    <property type="nucleotide sequence ID" value="NZ_JAZHBO010000001.1"/>
</dbReference>
<evidence type="ECO:0000256" key="11">
    <source>
        <dbReference type="ARBA" id="ARBA00049247"/>
    </source>
</evidence>
<feature type="domain" description="Acyl-CoA dehydrogenase/oxidase N-terminal" evidence="15">
    <location>
        <begin position="153"/>
        <end position="236"/>
    </location>
</feature>
<evidence type="ECO:0000256" key="9">
    <source>
        <dbReference type="ARBA" id="ARBA00023002"/>
    </source>
</evidence>
<dbReference type="InterPro" id="IPR037069">
    <property type="entry name" value="AcylCoA_DH/ox_N_sf"/>
</dbReference>
<dbReference type="PANTHER" id="PTHR48083">
    <property type="entry name" value="MEDIUM-CHAIN SPECIFIC ACYL-COA DEHYDROGENASE, MITOCHONDRIAL-RELATED"/>
    <property type="match status" value="1"/>
</dbReference>
<evidence type="ECO:0000259" key="14">
    <source>
        <dbReference type="Pfam" id="PF00441"/>
    </source>
</evidence>
<evidence type="ECO:0000256" key="5">
    <source>
        <dbReference type="ARBA" id="ARBA00012040"/>
    </source>
</evidence>
<dbReference type="SUPFAM" id="SSF47203">
    <property type="entry name" value="Acyl-CoA dehydrogenase C-terminal domain-like"/>
    <property type="match status" value="1"/>
</dbReference>
<evidence type="ECO:0000256" key="10">
    <source>
        <dbReference type="ARBA" id="ARBA00047882"/>
    </source>
</evidence>
<dbReference type="Gene3D" id="2.40.110.10">
    <property type="entry name" value="Butyryl-CoA Dehydrogenase, subunit A, domain 2"/>
    <property type="match status" value="1"/>
</dbReference>
<evidence type="ECO:0000256" key="7">
    <source>
        <dbReference type="ARBA" id="ARBA00022630"/>
    </source>
</evidence>
<dbReference type="Pfam" id="PF09317">
    <property type="entry name" value="ACDH_C"/>
    <property type="match status" value="1"/>
</dbReference>
<keyword evidence="7" id="KW-0285">Flavoprotein</keyword>
<dbReference type="EC" id="1.3.8.8" evidence="5"/>
<keyword evidence="18" id="KW-1185">Reference proteome</keyword>
<keyword evidence="13" id="KW-0812">Transmembrane</keyword>
<dbReference type="InterPro" id="IPR036250">
    <property type="entry name" value="AcylCo_DH-like_C"/>
</dbReference>
<dbReference type="InterPro" id="IPR009075">
    <property type="entry name" value="AcylCo_DH/oxidase_C"/>
</dbReference>
<gene>
    <name evidence="17" type="ORF">V3390_04765</name>
</gene>
<comment type="caution">
    <text evidence="17">The sequence shown here is derived from an EMBL/GenBank/DDBJ whole genome shotgun (WGS) entry which is preliminary data.</text>
</comment>
<evidence type="ECO:0000256" key="12">
    <source>
        <dbReference type="SAM" id="MobiDB-lite"/>
    </source>
</evidence>
<evidence type="ECO:0000256" key="4">
    <source>
        <dbReference type="ARBA" id="ARBA00012033"/>
    </source>
</evidence>
<name>A0ABU7UYD3_9GAMM</name>
<keyword evidence="13" id="KW-0472">Membrane</keyword>
<keyword evidence="9" id="KW-0560">Oxidoreductase</keyword>
<evidence type="ECO:0000256" key="1">
    <source>
        <dbReference type="ARBA" id="ARBA00001974"/>
    </source>
</evidence>
<dbReference type="PANTHER" id="PTHR48083:SF18">
    <property type="entry name" value="ACYL-COENZYME A DEHYDROGENASE"/>
    <property type="match status" value="1"/>
</dbReference>
<keyword evidence="8" id="KW-0274">FAD</keyword>